<keyword evidence="1" id="KW-0645">Protease</keyword>
<dbReference type="InterPro" id="IPR023302">
    <property type="entry name" value="Pept_S9A_N"/>
</dbReference>
<feature type="domain" description="Peptidase S9 prolyl oligopeptidase catalytic" evidence="4">
    <location>
        <begin position="475"/>
        <end position="676"/>
    </location>
</feature>
<evidence type="ECO:0000259" key="4">
    <source>
        <dbReference type="Pfam" id="PF00326"/>
    </source>
</evidence>
<dbReference type="GO" id="GO:0005829">
    <property type="term" value="C:cytosol"/>
    <property type="evidence" value="ECO:0007669"/>
    <property type="project" value="TreeGrafter"/>
</dbReference>
<dbReference type="EMBL" id="QQBB01000005">
    <property type="protein sequence ID" value="RDI58750.1"/>
    <property type="molecule type" value="Genomic_DNA"/>
</dbReference>
<organism evidence="6 7">
    <name type="scientific">Microvirga subterranea</name>
    <dbReference type="NCBI Taxonomy" id="186651"/>
    <lineage>
        <taxon>Bacteria</taxon>
        <taxon>Pseudomonadati</taxon>
        <taxon>Pseudomonadota</taxon>
        <taxon>Alphaproteobacteria</taxon>
        <taxon>Hyphomicrobiales</taxon>
        <taxon>Methylobacteriaceae</taxon>
        <taxon>Microvirga</taxon>
    </lineage>
</organism>
<dbReference type="PANTHER" id="PTHR42881">
    <property type="entry name" value="PROLYL ENDOPEPTIDASE"/>
    <property type="match status" value="1"/>
</dbReference>
<evidence type="ECO:0000256" key="2">
    <source>
        <dbReference type="ARBA" id="ARBA00022801"/>
    </source>
</evidence>
<name>A0A370HK81_9HYPH</name>
<evidence type="ECO:0000256" key="3">
    <source>
        <dbReference type="ARBA" id="ARBA00022825"/>
    </source>
</evidence>
<dbReference type="OrthoDB" id="9801421at2"/>
<dbReference type="InterPro" id="IPR051167">
    <property type="entry name" value="Prolyl_oligopep/macrocyclase"/>
</dbReference>
<sequence>MAQPASEHPDPFSWLEEVEGEAALGWVRSRNEATGAVLRDAAFEADVDAIYELSTRPDNIPFVTRRHGMLYNFWQDANHVRGLWRRTTLEEYRKPEPHWETVLDLDALAQAEGQDWVWKGCSTLEPEHRLGLVSLSRGGADAVVTREFDLVEKRFVEGGYDLPEAKGGAAWVDADTLLVAKTLGESAATTSGYSRTVRLWRRGTDFAQAPLVFEGETTDVAVSAAVDHEPGFERTFYRRQITFEEGISYVAYGDGPPVAIDLPLDARFDVERDWMVVKLKSDWVLPEATHPADSLLAISFARFLEGDRAFEVLFRPSARRVLEGFWWTKSRLVLTVLDNLASQIWLATPGEPWSQERLGGVPETATLHAMPLDSGQLERTDEFLLVIASYVEPTKLALVAPETRIEILKEAPSAFDAAGLEVTRHEVGSVDGERIPYFEIGPKGRTGPRPTVLYGYGGFSVSLTPGYLGAIGKVWLEKGNVWIVANIRGGGEFGAAWHKAGMREAKRLSHDDFAAVARDLVRRGVTTAGQLAAYGGSNGGLLVGNMLTRYPELFGAVWCTVPLLDMRRYTKLLAGPSWVAEYGDPDKPEDWAFMEGFSAYHNVQEGRTYPPVLLVTSRRDDRVHPGHARKMAAKLEALGQSVLFYEPDDGGHGAANKRQAAFLSALGFAFLRRTIGQPADAHRTAGA</sequence>
<feature type="domain" description="Peptidase S9A N-terminal" evidence="5">
    <location>
        <begin position="8"/>
        <end position="222"/>
    </location>
</feature>
<dbReference type="GO" id="GO:0004252">
    <property type="term" value="F:serine-type endopeptidase activity"/>
    <property type="evidence" value="ECO:0007669"/>
    <property type="project" value="InterPro"/>
</dbReference>
<accession>A0A370HK81</accession>
<dbReference type="PANTHER" id="PTHR42881:SF13">
    <property type="entry name" value="PROLYL ENDOPEPTIDASE"/>
    <property type="match status" value="1"/>
</dbReference>
<dbReference type="AlphaFoldDB" id="A0A370HK81"/>
<dbReference type="Pfam" id="PF02897">
    <property type="entry name" value="Peptidase_S9_N"/>
    <property type="match status" value="1"/>
</dbReference>
<keyword evidence="7" id="KW-1185">Reference proteome</keyword>
<dbReference type="InterPro" id="IPR002470">
    <property type="entry name" value="Peptidase_S9A"/>
</dbReference>
<reference evidence="6 7" key="1">
    <citation type="submission" date="2018-07" db="EMBL/GenBank/DDBJ databases">
        <title>Genomic Encyclopedia of Type Strains, Phase IV (KMG-IV): sequencing the most valuable type-strain genomes for metagenomic binning, comparative biology and taxonomic classification.</title>
        <authorList>
            <person name="Goeker M."/>
        </authorList>
    </citation>
    <scope>NUCLEOTIDE SEQUENCE [LARGE SCALE GENOMIC DNA]</scope>
    <source>
        <strain evidence="6 7">DSM 14364</strain>
    </source>
</reference>
<comment type="caution">
    <text evidence="6">The sequence shown here is derived from an EMBL/GenBank/DDBJ whole genome shotgun (WGS) entry which is preliminary data.</text>
</comment>
<evidence type="ECO:0000256" key="1">
    <source>
        <dbReference type="ARBA" id="ARBA00022670"/>
    </source>
</evidence>
<keyword evidence="2" id="KW-0378">Hydrolase</keyword>
<dbReference type="Gene3D" id="3.40.50.1820">
    <property type="entry name" value="alpha/beta hydrolase"/>
    <property type="match status" value="1"/>
</dbReference>
<dbReference type="InterPro" id="IPR001375">
    <property type="entry name" value="Peptidase_S9_cat"/>
</dbReference>
<evidence type="ECO:0000313" key="6">
    <source>
        <dbReference type="EMBL" id="RDI58750.1"/>
    </source>
</evidence>
<dbReference type="GO" id="GO:0070012">
    <property type="term" value="F:oligopeptidase activity"/>
    <property type="evidence" value="ECO:0007669"/>
    <property type="project" value="TreeGrafter"/>
</dbReference>
<dbReference type="SUPFAM" id="SSF53474">
    <property type="entry name" value="alpha/beta-Hydrolases"/>
    <property type="match status" value="1"/>
</dbReference>
<evidence type="ECO:0000313" key="7">
    <source>
        <dbReference type="Proteomes" id="UP000254925"/>
    </source>
</evidence>
<dbReference type="Proteomes" id="UP000254925">
    <property type="component" value="Unassembled WGS sequence"/>
</dbReference>
<dbReference type="Gene3D" id="2.130.10.120">
    <property type="entry name" value="Prolyl oligopeptidase, N-terminal domain"/>
    <property type="match status" value="1"/>
</dbReference>
<dbReference type="PRINTS" id="PR00862">
    <property type="entry name" value="PROLIGOPTASE"/>
</dbReference>
<dbReference type="Pfam" id="PF00326">
    <property type="entry name" value="Peptidase_S9"/>
    <property type="match status" value="1"/>
</dbReference>
<proteinExistence type="predicted"/>
<dbReference type="GO" id="GO:0006508">
    <property type="term" value="P:proteolysis"/>
    <property type="evidence" value="ECO:0007669"/>
    <property type="project" value="UniProtKB-KW"/>
</dbReference>
<protein>
    <submittedName>
        <fullName evidence="6">Prolyl oligopeptidase</fullName>
    </submittedName>
</protein>
<dbReference type="SUPFAM" id="SSF50993">
    <property type="entry name" value="Peptidase/esterase 'gauge' domain"/>
    <property type="match status" value="1"/>
</dbReference>
<keyword evidence="3" id="KW-0720">Serine protease</keyword>
<dbReference type="InterPro" id="IPR029058">
    <property type="entry name" value="AB_hydrolase_fold"/>
</dbReference>
<dbReference type="RefSeq" id="WP_114770747.1">
    <property type="nucleotide sequence ID" value="NZ_QQBB01000005.1"/>
</dbReference>
<evidence type="ECO:0000259" key="5">
    <source>
        <dbReference type="Pfam" id="PF02897"/>
    </source>
</evidence>
<gene>
    <name evidence="6" type="ORF">DES45_105273</name>
</gene>